<dbReference type="InterPro" id="IPR039421">
    <property type="entry name" value="Type_1_exporter"/>
</dbReference>
<dbReference type="Pfam" id="PF00005">
    <property type="entry name" value="ABC_tran"/>
    <property type="match status" value="1"/>
</dbReference>
<dbReference type="InterPro" id="IPR027417">
    <property type="entry name" value="P-loop_NTPase"/>
</dbReference>
<sequence>MKQLKEMVQKQKKSRHLLLFTSIASGIVIVAQAYFIVSTVDALFLQAATLLEVIPFLLGLLLAFSARASLTYATGRIGLHMAVVAKREFRNNLLLYYRNYPLQASREGLAGKRVSVILDCVDEIDPYFSTYYPQRIVTSIVPLIVLATVFWYNWISATILLVTAPFIPLLMILIGRSSKKKAEEQMEKLTLFSGKFLDILQGLVTLKFFGKAKEQHQEIYDSSIRYREATMEVLKIAFVSSLMLEFISMLGIALIALELGLRLVVFQQLTFFTAFFVLLLAPEFYATFKELGSAFHAGRGSMGAAEKIVDELKQGSKVVEWGELELESKIPPKIALEDVSFRYSETSFSLEGVHATVEPFTNAAIVGKTGAGKTTLLHMLAGLFSPESGKILINDRPLFAYKEESWFDQFSYISQQPFLFSGTIEENILIGMKQGQLSKDEWESVIKKAGLKELIETLDDREKTLVGEGGRGLSGGEKQRIALARALVKKPSVIFFDEPTAGLDLRTEHVLQQSLEELAKTATVITVAHRLHTIQHADQLLFLEEGRLIATGTHQKLLNSCATYRNMFEIQRNGKEATG</sequence>
<feature type="transmembrane region" description="Helical" evidence="9">
    <location>
        <begin position="263"/>
        <end position="281"/>
    </location>
</feature>
<dbReference type="InterPro" id="IPR017871">
    <property type="entry name" value="ABC_transporter-like_CS"/>
</dbReference>
<dbReference type="InterPro" id="IPR036640">
    <property type="entry name" value="ABC1_TM_sf"/>
</dbReference>
<evidence type="ECO:0000259" key="10">
    <source>
        <dbReference type="PROSITE" id="PS50893"/>
    </source>
</evidence>
<keyword evidence="2" id="KW-0813">Transport</keyword>
<dbReference type="NCBIfam" id="TIGR02857">
    <property type="entry name" value="CydD"/>
    <property type="match status" value="1"/>
</dbReference>
<feature type="transmembrane region" description="Helical" evidence="9">
    <location>
        <begin position="136"/>
        <end position="152"/>
    </location>
</feature>
<dbReference type="InterPro" id="IPR011527">
    <property type="entry name" value="ABC1_TM_dom"/>
</dbReference>
<dbReference type="PROSITE" id="PS50893">
    <property type="entry name" value="ABC_TRANSPORTER_2"/>
    <property type="match status" value="1"/>
</dbReference>
<feature type="domain" description="ABC transmembrane type-1" evidence="11">
    <location>
        <begin position="17"/>
        <end position="300"/>
    </location>
</feature>
<dbReference type="PROSITE" id="PS00211">
    <property type="entry name" value="ABC_TRANSPORTER_1"/>
    <property type="match status" value="1"/>
</dbReference>
<feature type="domain" description="ABC transporter" evidence="10">
    <location>
        <begin position="334"/>
        <end position="570"/>
    </location>
</feature>
<comment type="caution">
    <text evidence="12">The sequence shown here is derived from an EMBL/GenBank/DDBJ whole genome shotgun (WGS) entry which is preliminary data.</text>
</comment>
<dbReference type="GO" id="GO:0042883">
    <property type="term" value="P:cysteine transport"/>
    <property type="evidence" value="ECO:0007669"/>
    <property type="project" value="InterPro"/>
</dbReference>
<dbReference type="EMBL" id="QOUX01000046">
    <property type="protein sequence ID" value="RXI97892.1"/>
    <property type="molecule type" value="Genomic_DNA"/>
</dbReference>
<dbReference type="Gene3D" id="3.40.50.300">
    <property type="entry name" value="P-loop containing nucleotide triphosphate hydrolases"/>
    <property type="match status" value="1"/>
</dbReference>
<gene>
    <name evidence="12" type="primary">cydD</name>
    <name evidence="12" type="ORF">DS745_16180</name>
</gene>
<keyword evidence="5" id="KW-0547">Nucleotide-binding</keyword>
<accession>A0A4Q0VNB6</accession>
<dbReference type="GO" id="GO:0016887">
    <property type="term" value="F:ATP hydrolysis activity"/>
    <property type="evidence" value="ECO:0007669"/>
    <property type="project" value="InterPro"/>
</dbReference>
<keyword evidence="7 9" id="KW-1133">Transmembrane helix</keyword>
<evidence type="ECO:0000313" key="13">
    <source>
        <dbReference type="Proteomes" id="UP000290649"/>
    </source>
</evidence>
<dbReference type="SUPFAM" id="SSF52540">
    <property type="entry name" value="P-loop containing nucleoside triphosphate hydrolases"/>
    <property type="match status" value="1"/>
</dbReference>
<dbReference type="PANTHER" id="PTHR24221:SF590">
    <property type="entry name" value="COMPONENT LINKED WITH THE ASSEMBLY OF CYTOCHROME' TRANSPORT TRANSMEMBRANE ATP-BINDING PROTEIN ABC TRANSPORTER CYDD-RELATED"/>
    <property type="match status" value="1"/>
</dbReference>
<keyword evidence="4 9" id="KW-0812">Transmembrane</keyword>
<keyword evidence="8 9" id="KW-0472">Membrane</keyword>
<evidence type="ECO:0000256" key="3">
    <source>
        <dbReference type="ARBA" id="ARBA00022475"/>
    </source>
</evidence>
<feature type="transmembrane region" description="Helical" evidence="9">
    <location>
        <begin position="158"/>
        <end position="175"/>
    </location>
</feature>
<dbReference type="Proteomes" id="UP000290649">
    <property type="component" value="Unassembled WGS sequence"/>
</dbReference>
<dbReference type="Pfam" id="PF00664">
    <property type="entry name" value="ABC_membrane"/>
    <property type="match status" value="1"/>
</dbReference>
<evidence type="ECO:0000256" key="1">
    <source>
        <dbReference type="ARBA" id="ARBA00004651"/>
    </source>
</evidence>
<evidence type="ECO:0000256" key="5">
    <source>
        <dbReference type="ARBA" id="ARBA00022741"/>
    </source>
</evidence>
<dbReference type="CDD" id="cd18584">
    <property type="entry name" value="ABC_6TM_AarD_CydD"/>
    <property type="match status" value="1"/>
</dbReference>
<dbReference type="AlphaFoldDB" id="A0A4Q0VNB6"/>
<protein>
    <submittedName>
        <fullName evidence="12">Thiol reductant ABC exporter subunit CydD</fullName>
    </submittedName>
</protein>
<dbReference type="SUPFAM" id="SSF90123">
    <property type="entry name" value="ABC transporter transmembrane region"/>
    <property type="match status" value="1"/>
</dbReference>
<comment type="subcellular location">
    <subcellularLocation>
        <location evidence="1">Cell membrane</location>
        <topology evidence="1">Multi-pass membrane protein</topology>
    </subcellularLocation>
</comment>
<keyword evidence="6" id="KW-0067">ATP-binding</keyword>
<dbReference type="InterPro" id="IPR003593">
    <property type="entry name" value="AAA+_ATPase"/>
</dbReference>
<keyword evidence="3" id="KW-1003">Cell membrane</keyword>
<organism evidence="12 13">
    <name type="scientific">Anaerobacillus alkaliphilus</name>
    <dbReference type="NCBI Taxonomy" id="1548597"/>
    <lineage>
        <taxon>Bacteria</taxon>
        <taxon>Bacillati</taxon>
        <taxon>Bacillota</taxon>
        <taxon>Bacilli</taxon>
        <taxon>Bacillales</taxon>
        <taxon>Bacillaceae</taxon>
        <taxon>Anaerobacillus</taxon>
    </lineage>
</organism>
<evidence type="ECO:0000256" key="8">
    <source>
        <dbReference type="ARBA" id="ARBA00023136"/>
    </source>
</evidence>
<keyword evidence="13" id="KW-1185">Reference proteome</keyword>
<dbReference type="GO" id="GO:0005524">
    <property type="term" value="F:ATP binding"/>
    <property type="evidence" value="ECO:0007669"/>
    <property type="project" value="UniProtKB-KW"/>
</dbReference>
<feature type="transmembrane region" description="Helical" evidence="9">
    <location>
        <begin position="233"/>
        <end position="257"/>
    </location>
</feature>
<feature type="transmembrane region" description="Helical" evidence="9">
    <location>
        <begin position="16"/>
        <end position="37"/>
    </location>
</feature>
<dbReference type="FunFam" id="3.40.50.300:FF:000221">
    <property type="entry name" value="Multidrug ABC transporter ATP-binding protein"/>
    <property type="match status" value="1"/>
</dbReference>
<dbReference type="OrthoDB" id="9806127at2"/>
<evidence type="ECO:0000256" key="9">
    <source>
        <dbReference type="SAM" id="Phobius"/>
    </source>
</evidence>
<evidence type="ECO:0000259" key="11">
    <source>
        <dbReference type="PROSITE" id="PS50929"/>
    </source>
</evidence>
<proteinExistence type="predicted"/>
<dbReference type="InterPro" id="IPR014216">
    <property type="entry name" value="ABC_transptr_CydD"/>
</dbReference>
<evidence type="ECO:0000256" key="6">
    <source>
        <dbReference type="ARBA" id="ARBA00022840"/>
    </source>
</evidence>
<dbReference type="PROSITE" id="PS50929">
    <property type="entry name" value="ABC_TM1F"/>
    <property type="match status" value="1"/>
</dbReference>
<evidence type="ECO:0000256" key="4">
    <source>
        <dbReference type="ARBA" id="ARBA00022692"/>
    </source>
</evidence>
<name>A0A4Q0VNB6_9BACI</name>
<reference evidence="12 13" key="1">
    <citation type="journal article" date="2019" name="Int. J. Syst. Evol. Microbiol.">
        <title>Anaerobacillus alkaliphilus sp. nov., a novel alkaliphilic and moderately halophilic bacterium.</title>
        <authorList>
            <person name="Borsodi A.K."/>
            <person name="Aszalos J.M."/>
            <person name="Bihari P."/>
            <person name="Nagy I."/>
            <person name="Schumann P."/>
            <person name="Sproer C."/>
            <person name="Kovacs A.L."/>
            <person name="Boka K."/>
            <person name="Dobosy P."/>
            <person name="Ovari M."/>
            <person name="Szili-Kovacs T."/>
            <person name="Toth E."/>
        </authorList>
    </citation>
    <scope>NUCLEOTIDE SEQUENCE [LARGE SCALE GENOMIC DNA]</scope>
    <source>
        <strain evidence="12 13">B16-10</strain>
    </source>
</reference>
<feature type="transmembrane region" description="Helical" evidence="9">
    <location>
        <begin position="43"/>
        <end position="64"/>
    </location>
</feature>
<dbReference type="Gene3D" id="1.20.1560.10">
    <property type="entry name" value="ABC transporter type 1, transmembrane domain"/>
    <property type="match status" value="1"/>
</dbReference>
<dbReference type="PANTHER" id="PTHR24221">
    <property type="entry name" value="ATP-BINDING CASSETTE SUB-FAMILY B"/>
    <property type="match status" value="1"/>
</dbReference>
<dbReference type="GO" id="GO:0140359">
    <property type="term" value="F:ABC-type transporter activity"/>
    <property type="evidence" value="ECO:0007669"/>
    <property type="project" value="InterPro"/>
</dbReference>
<dbReference type="GO" id="GO:0005886">
    <property type="term" value="C:plasma membrane"/>
    <property type="evidence" value="ECO:0007669"/>
    <property type="project" value="UniProtKB-SubCell"/>
</dbReference>
<dbReference type="CDD" id="cd03228">
    <property type="entry name" value="ABCC_MRP_Like"/>
    <property type="match status" value="1"/>
</dbReference>
<evidence type="ECO:0000313" key="12">
    <source>
        <dbReference type="EMBL" id="RXI97892.1"/>
    </source>
</evidence>
<evidence type="ECO:0000256" key="2">
    <source>
        <dbReference type="ARBA" id="ARBA00022448"/>
    </source>
</evidence>
<dbReference type="InterPro" id="IPR003439">
    <property type="entry name" value="ABC_transporter-like_ATP-bd"/>
</dbReference>
<dbReference type="RefSeq" id="WP_129079256.1">
    <property type="nucleotide sequence ID" value="NZ_QOUX01000046.1"/>
</dbReference>
<evidence type="ECO:0000256" key="7">
    <source>
        <dbReference type="ARBA" id="ARBA00022989"/>
    </source>
</evidence>
<dbReference type="SMART" id="SM00382">
    <property type="entry name" value="AAA"/>
    <property type="match status" value="1"/>
</dbReference>